<evidence type="ECO:0000313" key="11">
    <source>
        <dbReference type="Proteomes" id="UP001198200"/>
    </source>
</evidence>
<evidence type="ECO:0000256" key="4">
    <source>
        <dbReference type="ARBA" id="ARBA00022679"/>
    </source>
</evidence>
<dbReference type="CDD" id="cd07989">
    <property type="entry name" value="LPLAT_AGPAT-like"/>
    <property type="match status" value="1"/>
</dbReference>
<keyword evidence="8" id="KW-0812">Transmembrane</keyword>
<comment type="caution">
    <text evidence="10">The sequence shown here is derived from an EMBL/GenBank/DDBJ whole genome shotgun (WGS) entry which is preliminary data.</text>
</comment>
<name>A0AAE3E2D8_9FIRM</name>
<dbReference type="SMART" id="SM00563">
    <property type="entry name" value="PlsC"/>
    <property type="match status" value="1"/>
</dbReference>
<keyword evidence="8" id="KW-1133">Transmembrane helix</keyword>
<dbReference type="GO" id="GO:0003841">
    <property type="term" value="F:1-acylglycerol-3-phosphate O-acyltransferase activity"/>
    <property type="evidence" value="ECO:0007669"/>
    <property type="project" value="UniProtKB-UniRule"/>
</dbReference>
<evidence type="ECO:0000256" key="2">
    <source>
        <dbReference type="ARBA" id="ARBA00008655"/>
    </source>
</evidence>
<evidence type="ECO:0000256" key="1">
    <source>
        <dbReference type="ARBA" id="ARBA00005189"/>
    </source>
</evidence>
<keyword evidence="11" id="KW-1185">Reference proteome</keyword>
<keyword evidence="6 7" id="KW-0012">Acyltransferase</keyword>
<proteinExistence type="inferred from homology"/>
<dbReference type="PANTHER" id="PTHR10434:SF64">
    <property type="entry name" value="1-ACYL-SN-GLYCEROL-3-PHOSPHATE ACYLTRANSFERASE-RELATED"/>
    <property type="match status" value="1"/>
</dbReference>
<dbReference type="RefSeq" id="WP_118614206.1">
    <property type="nucleotide sequence ID" value="NZ_JAJEQN010000007.1"/>
</dbReference>
<accession>A0AAE3E2D8</accession>
<evidence type="ECO:0000256" key="5">
    <source>
        <dbReference type="ARBA" id="ARBA00023098"/>
    </source>
</evidence>
<evidence type="ECO:0000259" key="9">
    <source>
        <dbReference type="SMART" id="SM00563"/>
    </source>
</evidence>
<feature type="domain" description="Phospholipid/glycerol acyltransferase" evidence="9">
    <location>
        <begin position="73"/>
        <end position="189"/>
    </location>
</feature>
<comment type="similarity">
    <text evidence="2 7">Belongs to the 1-acyl-sn-glycerol-3-phosphate acyltransferase family.</text>
</comment>
<dbReference type="GO" id="GO:0006654">
    <property type="term" value="P:phosphatidic acid biosynthetic process"/>
    <property type="evidence" value="ECO:0007669"/>
    <property type="project" value="TreeGrafter"/>
</dbReference>
<gene>
    <name evidence="10" type="ORF">LKD48_04060</name>
</gene>
<protein>
    <recommendedName>
        <fullName evidence="7">1-acyl-sn-glycerol-3-phosphate acyltransferase</fullName>
        <ecNumber evidence="7">2.3.1.51</ecNumber>
    </recommendedName>
</protein>
<dbReference type="InterPro" id="IPR002123">
    <property type="entry name" value="Plipid/glycerol_acylTrfase"/>
</dbReference>
<comment type="pathway">
    <text evidence="1">Lipid metabolism.</text>
</comment>
<keyword evidence="3 7" id="KW-0444">Lipid biosynthesis</keyword>
<dbReference type="InterPro" id="IPR004552">
    <property type="entry name" value="AGP_acyltrans"/>
</dbReference>
<dbReference type="EC" id="2.3.1.51" evidence="7"/>
<dbReference type="SUPFAM" id="SSF69593">
    <property type="entry name" value="Glycerol-3-phosphate (1)-acyltransferase"/>
    <property type="match status" value="1"/>
</dbReference>
<comment type="catalytic activity">
    <reaction evidence="7">
        <text>a 1-acyl-sn-glycero-3-phosphate + an acyl-CoA = a 1,2-diacyl-sn-glycero-3-phosphate + CoA</text>
        <dbReference type="Rhea" id="RHEA:19709"/>
        <dbReference type="ChEBI" id="CHEBI:57287"/>
        <dbReference type="ChEBI" id="CHEBI:57970"/>
        <dbReference type="ChEBI" id="CHEBI:58342"/>
        <dbReference type="ChEBI" id="CHEBI:58608"/>
        <dbReference type="EC" id="2.3.1.51"/>
    </reaction>
</comment>
<evidence type="ECO:0000256" key="8">
    <source>
        <dbReference type="SAM" id="Phobius"/>
    </source>
</evidence>
<dbReference type="PANTHER" id="PTHR10434">
    <property type="entry name" value="1-ACYL-SN-GLYCEROL-3-PHOSPHATE ACYLTRANSFERASE"/>
    <property type="match status" value="1"/>
</dbReference>
<dbReference type="AlphaFoldDB" id="A0AAE3E2D8"/>
<dbReference type="Pfam" id="PF01553">
    <property type="entry name" value="Acyltransferase"/>
    <property type="match status" value="1"/>
</dbReference>
<reference evidence="10 11" key="1">
    <citation type="submission" date="2021-10" db="EMBL/GenBank/DDBJ databases">
        <title>Anaerobic single-cell dispensing facilitates the cultivation of human gut bacteria.</title>
        <authorList>
            <person name="Afrizal A."/>
        </authorList>
    </citation>
    <scope>NUCLEOTIDE SEQUENCE [LARGE SCALE GENOMIC DNA]</scope>
    <source>
        <strain evidence="10 11">CLA-AA-H224</strain>
    </source>
</reference>
<dbReference type="GO" id="GO:0016020">
    <property type="term" value="C:membrane"/>
    <property type="evidence" value="ECO:0007669"/>
    <property type="project" value="InterPro"/>
</dbReference>
<organism evidence="10 11">
    <name type="scientific">Anthropogastromicrobium aceti</name>
    <dbReference type="NCBI Taxonomy" id="2981768"/>
    <lineage>
        <taxon>Bacteria</taxon>
        <taxon>Bacillati</taxon>
        <taxon>Bacillota</taxon>
        <taxon>Clostridia</taxon>
        <taxon>Lachnospirales</taxon>
        <taxon>Lachnospiraceae</taxon>
        <taxon>Anthropogastromicrobium</taxon>
    </lineage>
</organism>
<keyword evidence="7" id="KW-0594">Phospholipid biosynthesis</keyword>
<keyword evidence="4 7" id="KW-0808">Transferase</keyword>
<evidence type="ECO:0000313" key="10">
    <source>
        <dbReference type="EMBL" id="MCC2220822.1"/>
    </source>
</evidence>
<evidence type="ECO:0000256" key="3">
    <source>
        <dbReference type="ARBA" id="ARBA00022516"/>
    </source>
</evidence>
<dbReference type="EMBL" id="JAJEQN010000007">
    <property type="protein sequence ID" value="MCC2220822.1"/>
    <property type="molecule type" value="Genomic_DNA"/>
</dbReference>
<keyword evidence="5 7" id="KW-0443">Lipid metabolism</keyword>
<comment type="domain">
    <text evidence="7">The HXXXXD motif is essential for acyltransferase activity and may constitute the binding site for the phosphate moiety of the glycerol-3-phosphate.</text>
</comment>
<sequence length="245" mass="27801">MIRLILVLLIAILYLVIGCIPAFILWLIGKKNPDLKDRISRRMIQWIFGVLLFVSGTKVKAEGLENIPKDRAVLYVGNHRSYFDIITSYRLLPGITGYVAKKEMAKVPLLRLWMRYIHCLFLDRSNVKEGLKTILAGVDELKNGHSIWIFPEGTRNRGEEGSMLEFKEGSLKMADKAGCPVVPVAIAHSADVLENHFPFIRRAAITIRFGEPIDLKSLPREQKKQAGAYTRTIIQAMLDDILKED</sequence>
<feature type="transmembrane region" description="Helical" evidence="8">
    <location>
        <begin position="6"/>
        <end position="28"/>
    </location>
</feature>
<keyword evidence="8" id="KW-0472">Membrane</keyword>
<dbReference type="NCBIfam" id="TIGR00530">
    <property type="entry name" value="AGP_acyltrn"/>
    <property type="match status" value="1"/>
</dbReference>
<dbReference type="Proteomes" id="UP001198200">
    <property type="component" value="Unassembled WGS sequence"/>
</dbReference>
<evidence type="ECO:0000256" key="7">
    <source>
        <dbReference type="RuleBase" id="RU361267"/>
    </source>
</evidence>
<keyword evidence="7" id="KW-1208">Phospholipid metabolism</keyword>
<evidence type="ECO:0000256" key="6">
    <source>
        <dbReference type="ARBA" id="ARBA00023315"/>
    </source>
</evidence>
<dbReference type="PROSITE" id="PS51257">
    <property type="entry name" value="PROKAR_LIPOPROTEIN"/>
    <property type="match status" value="1"/>
</dbReference>